<comment type="similarity">
    <text evidence="2">Belongs to the dpy-30 family.</text>
</comment>
<proteinExistence type="inferred from homology"/>
<dbReference type="Pfam" id="PF05186">
    <property type="entry name" value="Dpy-30"/>
    <property type="match status" value="1"/>
</dbReference>
<dbReference type="InterPro" id="IPR049629">
    <property type="entry name" value="DPY30_SDC1_DD"/>
</dbReference>
<evidence type="ECO:0000256" key="1">
    <source>
        <dbReference type="ARBA" id="ARBA00004123"/>
    </source>
</evidence>
<name>A0A9X0C2J5_9EURO</name>
<feature type="region of interest" description="Disordered" evidence="4">
    <location>
        <begin position="1"/>
        <end position="26"/>
    </location>
</feature>
<dbReference type="AlphaFoldDB" id="A0A9X0C2J5"/>
<comment type="subcellular location">
    <subcellularLocation>
        <location evidence="1">Nucleus</location>
    </subcellularLocation>
</comment>
<dbReference type="Proteomes" id="UP001148312">
    <property type="component" value="Unassembled WGS sequence"/>
</dbReference>
<evidence type="ECO:0000313" key="5">
    <source>
        <dbReference type="EMBL" id="KAJ5495536.1"/>
    </source>
</evidence>
<evidence type="ECO:0000256" key="2">
    <source>
        <dbReference type="ARBA" id="ARBA00010849"/>
    </source>
</evidence>
<organism evidence="5 6">
    <name type="scientific">Penicillium diatomitis</name>
    <dbReference type="NCBI Taxonomy" id="2819901"/>
    <lineage>
        <taxon>Eukaryota</taxon>
        <taxon>Fungi</taxon>
        <taxon>Dikarya</taxon>
        <taxon>Ascomycota</taxon>
        <taxon>Pezizomycotina</taxon>
        <taxon>Eurotiomycetes</taxon>
        <taxon>Eurotiomycetidae</taxon>
        <taxon>Eurotiales</taxon>
        <taxon>Aspergillaceae</taxon>
        <taxon>Penicillium</taxon>
    </lineage>
</organism>
<dbReference type="Gene3D" id="1.20.890.10">
    <property type="entry name" value="cAMP-dependent protein kinase regulatory subunit, dimerization-anchoring domain"/>
    <property type="match status" value="1"/>
</dbReference>
<dbReference type="EMBL" id="JAPWDQ010000001">
    <property type="protein sequence ID" value="KAJ5495536.1"/>
    <property type="molecule type" value="Genomic_DNA"/>
</dbReference>
<evidence type="ECO:0000256" key="4">
    <source>
        <dbReference type="SAM" id="MobiDB-lite"/>
    </source>
</evidence>
<dbReference type="InterPro" id="IPR007858">
    <property type="entry name" value="Dpy-30_motif"/>
</dbReference>
<evidence type="ECO:0000256" key="3">
    <source>
        <dbReference type="ARBA" id="ARBA00023242"/>
    </source>
</evidence>
<keyword evidence="6" id="KW-1185">Reference proteome</keyword>
<dbReference type="GO" id="GO:0005634">
    <property type="term" value="C:nucleus"/>
    <property type="evidence" value="ECO:0007669"/>
    <property type="project" value="UniProtKB-SubCell"/>
</dbReference>
<dbReference type="RefSeq" id="XP_056794549.1">
    <property type="nucleotide sequence ID" value="XM_056930256.1"/>
</dbReference>
<reference evidence="5" key="2">
    <citation type="journal article" date="2023" name="IMA Fungus">
        <title>Comparative genomic study of the Penicillium genus elucidates a diverse pangenome and 15 lateral gene transfer events.</title>
        <authorList>
            <person name="Petersen C."/>
            <person name="Sorensen T."/>
            <person name="Nielsen M.R."/>
            <person name="Sondergaard T.E."/>
            <person name="Sorensen J.L."/>
            <person name="Fitzpatrick D.A."/>
            <person name="Frisvad J.C."/>
            <person name="Nielsen K.L."/>
        </authorList>
    </citation>
    <scope>NUCLEOTIDE SEQUENCE</scope>
    <source>
        <strain evidence="5">IBT 30728</strain>
    </source>
</reference>
<sequence>MAETNGGTGLQPLDLASGITPQIRPGGAPARVYLNEKIVPHLLEGMKAITRDQPPNPLQVLGEFLIQKSKELEEAEAKKESE</sequence>
<comment type="caution">
    <text evidence="5">The sequence shown here is derived from an EMBL/GenBank/DDBJ whole genome shotgun (WGS) entry which is preliminary data.</text>
</comment>
<reference evidence="5" key="1">
    <citation type="submission" date="2022-12" db="EMBL/GenBank/DDBJ databases">
        <authorList>
            <person name="Petersen C."/>
        </authorList>
    </citation>
    <scope>NUCLEOTIDE SEQUENCE</scope>
    <source>
        <strain evidence="5">IBT 30728</strain>
    </source>
</reference>
<dbReference type="CDD" id="cd22965">
    <property type="entry name" value="DD_DPY30_SDC1"/>
    <property type="match status" value="1"/>
</dbReference>
<gene>
    <name evidence="5" type="ORF">N7539_000652</name>
</gene>
<accession>A0A9X0C2J5</accession>
<dbReference type="GeneID" id="81620505"/>
<evidence type="ECO:0000313" key="6">
    <source>
        <dbReference type="Proteomes" id="UP001148312"/>
    </source>
</evidence>
<keyword evidence="3" id="KW-0539">Nucleus</keyword>
<protein>
    <submittedName>
        <fullName evidence="5">S.t1.c1 complex component sdc1</fullName>
    </submittedName>
</protein>